<dbReference type="InterPro" id="IPR010994">
    <property type="entry name" value="RuvA_2-like"/>
</dbReference>
<dbReference type="RefSeq" id="WP_212696658.1">
    <property type="nucleotide sequence ID" value="NZ_CP058649.1"/>
</dbReference>
<dbReference type="PANTHER" id="PTHR21180:SF9">
    <property type="entry name" value="TYPE II SECRETION SYSTEM PROTEIN K"/>
    <property type="match status" value="1"/>
</dbReference>
<evidence type="ECO:0000256" key="1">
    <source>
        <dbReference type="ARBA" id="ARBA00022691"/>
    </source>
</evidence>
<keyword evidence="2" id="KW-0479">Metal-binding</keyword>
<dbReference type="SUPFAM" id="SSF47781">
    <property type="entry name" value="RuvA domain 2-like"/>
    <property type="match status" value="1"/>
</dbReference>
<dbReference type="AlphaFoldDB" id="A0A8J8SFC1"/>
<keyword evidence="1" id="KW-0949">S-adenosyl-L-methionine</keyword>
<reference evidence="5" key="1">
    <citation type="submission" date="2020-07" db="EMBL/GenBank/DDBJ databases">
        <title>Vallitalea pronyensis genome.</title>
        <authorList>
            <person name="Postec A."/>
        </authorList>
    </citation>
    <scope>NUCLEOTIDE SEQUENCE</scope>
    <source>
        <strain evidence="5">FatNI3</strain>
    </source>
</reference>
<dbReference type="GO" id="GO:0046872">
    <property type="term" value="F:metal ion binding"/>
    <property type="evidence" value="ECO:0007669"/>
    <property type="project" value="UniProtKB-KW"/>
</dbReference>
<keyword evidence="4" id="KW-0411">Iron-sulfur</keyword>
<sequence length="412" mass="47102">MKDNVLRKLQVLADAAKYDVSCASSGVSKNNTGTIGNSSAAGICHTWSADGRCVSLLKILLTNYCVYDCEYCVNRLSNDVARASFTAEEVAELTIEFYRRNYIEGLFLSSAVEKNPNHTMEKIVKTLLILRHQYKFSGYIHVKAIPGADKLLVQQAGELADRMSVNIELPTEKGLQLLAPQKSMKKMFLPMKQIKDQITQSKEERMHFRHAKRFVPAGQSTQMIVGATNESDLSMLTITDQLYQNFSLKRVYFSAYVPVNRGGNLPALSTAPPMLREHRLYQADWLLRFYQFDAKELLDEREPNFDLDFDPKMIWALRHIHEFPKEINTVPYNELLRIPGLGMTSAKRIFKQRKVRAITYDDLKKIGVVLKRAKFFITCNGQFYGVKSMEPDSIKEILRPAQPFEQLQLQLP</sequence>
<dbReference type="InterPro" id="IPR013785">
    <property type="entry name" value="Aldolase_TIM"/>
</dbReference>
<protein>
    <submittedName>
        <fullName evidence="5">Putative DNA modification/repair radical SAM protein</fullName>
    </submittedName>
</protein>
<dbReference type="SFLD" id="SFLDG01102">
    <property type="entry name" value="Uncharacterised_Radical_SAM_Su"/>
    <property type="match status" value="1"/>
</dbReference>
<gene>
    <name evidence="5" type="ORF">HZI73_02355</name>
</gene>
<name>A0A8J8SFC1_9FIRM</name>
<evidence type="ECO:0000313" key="6">
    <source>
        <dbReference type="Proteomes" id="UP000683246"/>
    </source>
</evidence>
<dbReference type="NCBIfam" id="TIGR03916">
    <property type="entry name" value="rSAM_link_UDG"/>
    <property type="match status" value="1"/>
</dbReference>
<dbReference type="GO" id="GO:0003824">
    <property type="term" value="F:catalytic activity"/>
    <property type="evidence" value="ECO:0007669"/>
    <property type="project" value="InterPro"/>
</dbReference>
<evidence type="ECO:0000256" key="2">
    <source>
        <dbReference type="ARBA" id="ARBA00022723"/>
    </source>
</evidence>
<proteinExistence type="predicted"/>
<dbReference type="GO" id="GO:0051536">
    <property type="term" value="F:iron-sulfur cluster binding"/>
    <property type="evidence" value="ECO:0007669"/>
    <property type="project" value="UniProtKB-KW"/>
</dbReference>
<evidence type="ECO:0000313" key="5">
    <source>
        <dbReference type="EMBL" id="QUI21194.1"/>
    </source>
</evidence>
<dbReference type="InterPro" id="IPR023874">
    <property type="entry name" value="DNA_rSAM_put"/>
</dbReference>
<dbReference type="SUPFAM" id="SSF102114">
    <property type="entry name" value="Radical SAM enzymes"/>
    <property type="match status" value="1"/>
</dbReference>
<dbReference type="InterPro" id="IPR007197">
    <property type="entry name" value="rSAM"/>
</dbReference>
<dbReference type="Proteomes" id="UP000683246">
    <property type="component" value="Chromosome"/>
</dbReference>
<dbReference type="InterPro" id="IPR058240">
    <property type="entry name" value="rSAM_sf"/>
</dbReference>
<evidence type="ECO:0000256" key="3">
    <source>
        <dbReference type="ARBA" id="ARBA00023004"/>
    </source>
</evidence>
<keyword evidence="6" id="KW-1185">Reference proteome</keyword>
<accession>A0A8J8SFC1</accession>
<dbReference type="Gene3D" id="3.20.20.70">
    <property type="entry name" value="Aldolase class I"/>
    <property type="match status" value="1"/>
</dbReference>
<organism evidence="5 6">
    <name type="scientific">Vallitalea pronyensis</name>
    <dbReference type="NCBI Taxonomy" id="1348613"/>
    <lineage>
        <taxon>Bacteria</taxon>
        <taxon>Bacillati</taxon>
        <taxon>Bacillota</taxon>
        <taxon>Clostridia</taxon>
        <taxon>Lachnospirales</taxon>
        <taxon>Vallitaleaceae</taxon>
        <taxon>Vallitalea</taxon>
    </lineage>
</organism>
<dbReference type="KEGG" id="vpy:HZI73_02355"/>
<keyword evidence="3" id="KW-0408">Iron</keyword>
<dbReference type="PANTHER" id="PTHR21180">
    <property type="entry name" value="ENDONUCLEASE/EXONUCLEASE/PHOSPHATASE FAMILY DOMAIN-CONTAINING PROTEIN 1"/>
    <property type="match status" value="1"/>
</dbReference>
<dbReference type="CDD" id="cd01335">
    <property type="entry name" value="Radical_SAM"/>
    <property type="match status" value="1"/>
</dbReference>
<dbReference type="EMBL" id="CP058649">
    <property type="protein sequence ID" value="QUI21194.1"/>
    <property type="molecule type" value="Genomic_DNA"/>
</dbReference>
<dbReference type="InterPro" id="IPR051675">
    <property type="entry name" value="Endo/Exo/Phosphatase_dom_1"/>
</dbReference>
<evidence type="ECO:0000256" key="4">
    <source>
        <dbReference type="ARBA" id="ARBA00023014"/>
    </source>
</evidence>
<dbReference type="SFLD" id="SFLDS00029">
    <property type="entry name" value="Radical_SAM"/>
    <property type="match status" value="1"/>
</dbReference>